<keyword evidence="2" id="KW-0812">Transmembrane</keyword>
<evidence type="ECO:0008006" key="5">
    <source>
        <dbReference type="Google" id="ProtNLM"/>
    </source>
</evidence>
<feature type="transmembrane region" description="Helical" evidence="2">
    <location>
        <begin position="6"/>
        <end position="24"/>
    </location>
</feature>
<keyword evidence="2" id="KW-1133">Transmembrane helix</keyword>
<dbReference type="Proteomes" id="UP000240538">
    <property type="component" value="Segment"/>
</dbReference>
<accession>A0A2I6PFB2</accession>
<evidence type="ECO:0000313" key="4">
    <source>
        <dbReference type="Proteomes" id="UP000240538"/>
    </source>
</evidence>
<gene>
    <name evidence="3" type="ORF">phiP43_043</name>
</gene>
<keyword evidence="4" id="KW-1185">Reference proteome</keyword>
<protein>
    <recommendedName>
        <fullName evidence="5">Spanin Rz</fullName>
    </recommendedName>
</protein>
<dbReference type="EMBL" id="MG696114">
    <property type="protein sequence ID" value="AUM58401.1"/>
    <property type="molecule type" value="Genomic_DNA"/>
</dbReference>
<proteinExistence type="predicted"/>
<feature type="coiled-coil region" evidence="1">
    <location>
        <begin position="24"/>
        <end position="69"/>
    </location>
</feature>
<evidence type="ECO:0000313" key="3">
    <source>
        <dbReference type="EMBL" id="AUM58401.1"/>
    </source>
</evidence>
<evidence type="ECO:0000256" key="2">
    <source>
        <dbReference type="SAM" id="Phobius"/>
    </source>
</evidence>
<organism evidence="3 4">
    <name type="scientific">Proteus phage phiP4-3</name>
    <dbReference type="NCBI Taxonomy" id="2065203"/>
    <lineage>
        <taxon>Viruses</taxon>
        <taxon>Duplodnaviria</taxon>
        <taxon>Heunggongvirae</taxon>
        <taxon>Uroviricota</taxon>
        <taxon>Caudoviricetes</taxon>
        <taxon>Pantevenvirales</taxon>
        <taxon>Straboviridae</taxon>
        <taxon>Bragavirus</taxon>
        <taxon>Bragavirus p43</taxon>
    </lineage>
</organism>
<reference evidence="3 4" key="1">
    <citation type="submission" date="2017-12" db="EMBL/GenBank/DDBJ databases">
        <title>Complete genome sequence and characterization of bacteriophage phiP4-3 infecting Proteus pennea.</title>
        <authorList>
            <person name="He Y."/>
            <person name="Yang H."/>
        </authorList>
    </citation>
    <scope>NUCLEOTIDE SEQUENCE [LARGE SCALE GENOMIC DNA]</scope>
</reference>
<keyword evidence="1" id="KW-0175">Coiled coil</keyword>
<sequence length="117" mass="13445">MNTKIYLVIGLVLILSNGVLFHLYTENATKLDQTEKALQKLNTEFDDYKEKLNNQIKQYNALNDKFSSIQTETNSITYKLKKDAAREHIVESKPGLVSKLINNSFKKFTDSVVEETK</sequence>
<name>A0A2I6PFB2_9CAUD</name>
<evidence type="ECO:0000256" key="1">
    <source>
        <dbReference type="SAM" id="Coils"/>
    </source>
</evidence>
<keyword evidence="2" id="KW-0472">Membrane</keyword>